<evidence type="ECO:0000313" key="7">
    <source>
        <dbReference type="EMBL" id="MIT45104.1"/>
    </source>
</evidence>
<dbReference type="EMBL" id="RSTW01000013">
    <property type="protein sequence ID" value="MIT45104.1"/>
    <property type="molecule type" value="Genomic_DNA"/>
</dbReference>
<evidence type="ECO:0000256" key="1">
    <source>
        <dbReference type="ARBA" id="ARBA00007705"/>
    </source>
</evidence>
<keyword evidence="4" id="KW-0235">DNA replication</keyword>
<dbReference type="PANTHER" id="PTHR10133:SF27">
    <property type="entry name" value="DNA POLYMERASE NU"/>
    <property type="match status" value="1"/>
</dbReference>
<dbReference type="InterPro" id="IPR043502">
    <property type="entry name" value="DNA/RNA_pol_sf"/>
</dbReference>
<dbReference type="SUPFAM" id="SSF56672">
    <property type="entry name" value="DNA/RNA polymerases"/>
    <property type="match status" value="1"/>
</dbReference>
<comment type="similarity">
    <text evidence="1">Belongs to the DNA polymerase type-A family.</text>
</comment>
<proteinExistence type="inferred from homology"/>
<organism evidence="7">
    <name type="scientific">Salmonella enterica</name>
    <name type="common">Salmonella choleraesuis</name>
    <dbReference type="NCBI Taxonomy" id="28901"/>
    <lineage>
        <taxon>Bacteria</taxon>
        <taxon>Pseudomonadati</taxon>
        <taxon>Pseudomonadota</taxon>
        <taxon>Gammaproteobacteria</taxon>
        <taxon>Enterobacterales</taxon>
        <taxon>Enterobacteriaceae</taxon>
        <taxon>Salmonella</taxon>
    </lineage>
</organism>
<dbReference type="EC" id="2.7.7.7" evidence="3"/>
<sequence length="687" mass="76270">MLSILYADLETFSEMPISCGTHRYAEKAEVMLFAYALDDQPVKVWDLTTGQPMPPDLSTALNDPTVMTVWHNGGMFDSVVLRHALNIDLPPERIHDTMVQALAHGLPGSLSDLCDILGVASDKAKDKAGRQLIMLFCKPRPKNSKIRRATRSTHPEEWKRFVSYAGSDISAMREIYRKIPRWNFTPEERALWCLDQRINCRGVCIDTGLAQSAIAAVEQEQQRLAERTQAMTDNEVQAATQRDAMLRHIAAAFGIELPDMQAATLERRIADPDTPPALRELLAVRLQSCTTSVSKYKKLISCVSSDGRLRGTLQFCGASRTGRWAGRLFQPQNLPRSSLAQPVIDSGIEALKAGCADLVCDDIMQLTSSALRASIIAQPGKKLVISDLSNIEGRMLAWLAGEHWKIAAFRDYDEGHGPDLYKLAYARAFHISPDDVTKDQRQIGKVMELGLGYGGGVAAFVTFAAAYALDLDALAVAALPGIPPGIRQEAKRWYDESVKQKKTYGLSEPVFIVCDSLKRMWRNAHPETVAFWYELADDVKRAINHPGVTVICRKLKIRRDGGWLRIVLPSGRAVCYPGIRLVNDEISYMGINPYSRKWQRLRTYGGRLVENVCQAAARDVLAGNMPLIEDAGYSIVLTVHDEVITEAPDTDDFNDKALSALLSTNPEWAPDIPLNAGGFGAYHYRKE</sequence>
<dbReference type="GO" id="GO:0003677">
    <property type="term" value="F:DNA binding"/>
    <property type="evidence" value="ECO:0007669"/>
    <property type="project" value="InterPro"/>
</dbReference>
<dbReference type="InterPro" id="IPR036397">
    <property type="entry name" value="RNaseH_sf"/>
</dbReference>
<comment type="catalytic activity">
    <reaction evidence="5">
        <text>DNA(n) + a 2'-deoxyribonucleoside 5'-triphosphate = DNA(n+1) + diphosphate</text>
        <dbReference type="Rhea" id="RHEA:22508"/>
        <dbReference type="Rhea" id="RHEA-COMP:17339"/>
        <dbReference type="Rhea" id="RHEA-COMP:17340"/>
        <dbReference type="ChEBI" id="CHEBI:33019"/>
        <dbReference type="ChEBI" id="CHEBI:61560"/>
        <dbReference type="ChEBI" id="CHEBI:173112"/>
        <dbReference type="EC" id="2.7.7.7"/>
    </reaction>
</comment>
<dbReference type="SMART" id="SM00482">
    <property type="entry name" value="POLAc"/>
    <property type="match status" value="1"/>
</dbReference>
<comment type="subunit">
    <text evidence="2">Single-chain monomer with multiple functions.</text>
</comment>
<feature type="domain" description="DNA-directed DNA polymerase family A palm" evidence="6">
    <location>
        <begin position="368"/>
        <end position="651"/>
    </location>
</feature>
<dbReference type="SUPFAM" id="SSF53098">
    <property type="entry name" value="Ribonuclease H-like"/>
    <property type="match status" value="1"/>
</dbReference>
<dbReference type="InterPro" id="IPR012337">
    <property type="entry name" value="RNaseH-like_sf"/>
</dbReference>
<protein>
    <recommendedName>
        <fullName evidence="3">DNA-directed DNA polymerase</fullName>
        <ecNumber evidence="3">2.7.7.7</ecNumber>
    </recommendedName>
</protein>
<dbReference type="GO" id="GO:0006302">
    <property type="term" value="P:double-strand break repair"/>
    <property type="evidence" value="ECO:0007669"/>
    <property type="project" value="TreeGrafter"/>
</dbReference>
<reference evidence="7" key="1">
    <citation type="submission" date="2018-07" db="EMBL/GenBank/DDBJ databases">
        <authorList>
            <consortium name="GenomeTrakr network: Whole genome sequencing for foodborne pathogen traceback"/>
        </authorList>
    </citation>
    <scope>NUCLEOTIDE SEQUENCE [LARGE SCALE GENOMIC DNA]</scope>
    <source>
        <strain evidence="7">CFSAN034452</strain>
    </source>
</reference>
<dbReference type="AlphaFoldDB" id="A0A402SRL5"/>
<dbReference type="Gene3D" id="3.30.420.10">
    <property type="entry name" value="Ribonuclease H-like superfamily/Ribonuclease H"/>
    <property type="match status" value="1"/>
</dbReference>
<evidence type="ECO:0000256" key="2">
    <source>
        <dbReference type="ARBA" id="ARBA00011541"/>
    </source>
</evidence>
<evidence type="ECO:0000256" key="4">
    <source>
        <dbReference type="ARBA" id="ARBA00022705"/>
    </source>
</evidence>
<dbReference type="Gene3D" id="1.10.150.20">
    <property type="entry name" value="5' to 3' exonuclease, C-terminal subdomain"/>
    <property type="match status" value="1"/>
</dbReference>
<comment type="caution">
    <text evidence="7">The sequence shown here is derived from an EMBL/GenBank/DDBJ whole genome shotgun (WGS) entry which is preliminary data.</text>
</comment>
<evidence type="ECO:0000256" key="3">
    <source>
        <dbReference type="ARBA" id="ARBA00012417"/>
    </source>
</evidence>
<dbReference type="InterPro" id="IPR001098">
    <property type="entry name" value="DNA-dir_DNA_pol_A_palm_dom"/>
</dbReference>
<dbReference type="PANTHER" id="PTHR10133">
    <property type="entry name" value="DNA POLYMERASE I"/>
    <property type="match status" value="1"/>
</dbReference>
<evidence type="ECO:0000259" key="6">
    <source>
        <dbReference type="SMART" id="SM00482"/>
    </source>
</evidence>
<dbReference type="InterPro" id="IPR002298">
    <property type="entry name" value="DNA_polymerase_A"/>
</dbReference>
<name>A0A402SRL5_SALER</name>
<dbReference type="GO" id="GO:0003887">
    <property type="term" value="F:DNA-directed DNA polymerase activity"/>
    <property type="evidence" value="ECO:0007669"/>
    <property type="project" value="UniProtKB-EC"/>
</dbReference>
<dbReference type="Proteomes" id="UP000885418">
    <property type="component" value="Unassembled WGS sequence"/>
</dbReference>
<dbReference type="GO" id="GO:0006261">
    <property type="term" value="P:DNA-templated DNA replication"/>
    <property type="evidence" value="ECO:0007669"/>
    <property type="project" value="InterPro"/>
</dbReference>
<evidence type="ECO:0000256" key="5">
    <source>
        <dbReference type="ARBA" id="ARBA00049244"/>
    </source>
</evidence>
<gene>
    <name evidence="7" type="ORF">ATQ15_16445</name>
</gene>
<accession>A0A402SRL5</accession>
<dbReference type="Pfam" id="PF00476">
    <property type="entry name" value="DNA_pol_A"/>
    <property type="match status" value="1"/>
</dbReference>